<dbReference type="Pfam" id="PF00425">
    <property type="entry name" value="Chorismate_bind"/>
    <property type="match status" value="1"/>
</dbReference>
<gene>
    <name evidence="9" type="ORF">I0C86_36820</name>
</gene>
<comment type="caution">
    <text evidence="9">The sequence shown here is derived from an EMBL/GenBank/DDBJ whole genome shotgun (WGS) entry which is preliminary data.</text>
</comment>
<evidence type="ECO:0000313" key="9">
    <source>
        <dbReference type="EMBL" id="MBF9134453.1"/>
    </source>
</evidence>
<name>A0ABS0H8E6_9ACTN</name>
<keyword evidence="4" id="KW-0949">S-adenosyl-L-methionine</keyword>
<dbReference type="EC" id="4.1.3.27" evidence="1"/>
<keyword evidence="5" id="KW-0315">Glutamine amidotransferase</keyword>
<evidence type="ECO:0000259" key="8">
    <source>
        <dbReference type="SMART" id="SM00650"/>
    </source>
</evidence>
<evidence type="ECO:0000256" key="6">
    <source>
        <dbReference type="ARBA" id="ARBA00023239"/>
    </source>
</evidence>
<dbReference type="Proteomes" id="UP000638560">
    <property type="component" value="Unassembled WGS sequence"/>
</dbReference>
<keyword evidence="2" id="KW-0489">Methyltransferase</keyword>
<dbReference type="PRINTS" id="PR00096">
    <property type="entry name" value="GATASE"/>
</dbReference>
<dbReference type="InterPro" id="IPR041698">
    <property type="entry name" value="Methyltransf_25"/>
</dbReference>
<proteinExistence type="predicted"/>
<evidence type="ECO:0000256" key="3">
    <source>
        <dbReference type="ARBA" id="ARBA00022679"/>
    </source>
</evidence>
<keyword evidence="6" id="KW-0456">Lyase</keyword>
<dbReference type="SMART" id="SM00650">
    <property type="entry name" value="rADc"/>
    <property type="match status" value="1"/>
</dbReference>
<keyword evidence="10" id="KW-1185">Reference proteome</keyword>
<evidence type="ECO:0000313" key="10">
    <source>
        <dbReference type="Proteomes" id="UP000638560"/>
    </source>
</evidence>
<dbReference type="Gene3D" id="3.40.50.150">
    <property type="entry name" value="Vaccinia Virus protein VP39"/>
    <property type="match status" value="1"/>
</dbReference>
<dbReference type="SUPFAM" id="SSF53335">
    <property type="entry name" value="S-adenosyl-L-methionine-dependent methyltransferases"/>
    <property type="match status" value="1"/>
</dbReference>
<evidence type="ECO:0000256" key="4">
    <source>
        <dbReference type="ARBA" id="ARBA00022691"/>
    </source>
</evidence>
<dbReference type="Pfam" id="PF13649">
    <property type="entry name" value="Methyltransf_25"/>
    <property type="match status" value="1"/>
</dbReference>
<dbReference type="InterPro" id="IPR006221">
    <property type="entry name" value="TrpG/PapA_dom"/>
</dbReference>
<dbReference type="InterPro" id="IPR020598">
    <property type="entry name" value="rRNA_Ade_methylase_Trfase_N"/>
</dbReference>
<dbReference type="PANTHER" id="PTHR11236">
    <property type="entry name" value="AMINOBENZOATE/ANTHRANILATE SYNTHASE"/>
    <property type="match status" value="1"/>
</dbReference>
<dbReference type="SUPFAM" id="SSF56322">
    <property type="entry name" value="ADC synthase"/>
    <property type="match status" value="1"/>
</dbReference>
<dbReference type="CDD" id="cd02440">
    <property type="entry name" value="AdoMet_MTases"/>
    <property type="match status" value="1"/>
</dbReference>
<evidence type="ECO:0000256" key="5">
    <source>
        <dbReference type="ARBA" id="ARBA00022962"/>
    </source>
</evidence>
<reference evidence="9 10" key="1">
    <citation type="submission" date="2020-11" db="EMBL/GenBank/DDBJ databases">
        <title>A novel isolate from a Black sea contaminated sediment with potential to produce alkanes: Plantactinospora alkalitolerans sp. nov.</title>
        <authorList>
            <person name="Carro L."/>
            <person name="Veyisoglu A."/>
            <person name="Guven K."/>
            <person name="Schumann P."/>
            <person name="Klenk H.-P."/>
            <person name="Sahin N."/>
        </authorList>
    </citation>
    <scope>NUCLEOTIDE SEQUENCE [LARGE SCALE GENOMIC DNA]</scope>
    <source>
        <strain evidence="9 10">S1510</strain>
    </source>
</reference>
<sequence length="851" mass="92906">MEDEQMGVAEAVFDRVLAGRAPGFALLHRPRSSTGPHAVEVIVGQPTTMLRLAELPVPVGSTDPCPGRIEADGGGGAAVLAAIPYRQIVERGYACRDDHEPIRAIPVEEHSTVPVAEALRRLPDTPVEFDRAGFDVDDRAYAELTRRVLAEEIGQGEGANFVIKRAFTATIADYSTDAALAIFRRLLTAETGAYWTFVMCTGDRTLVGATPERHATLADETVVMNPISGTYRYPASGPRLDEVMTFLADRKEADELFMVVDEELKMMARVCHDGGRVVGPYLREMARLAHTEYLIEGHSELDARDILRATMFAPTVTGSPIENACRVIARHEPDGRGYYSGVLALLGRDGAGRQAMDSAILIRAADITARGRLSIGVGATLVRLSDPDSEVAETRAKAASMLAALGLTDGVAVPSREVESIAGHPAVRTALRERNRRLSRFWLQPASARQRAVPHLAGRRVLVLDAEDTFTAMLEQQLGTLGLEVVVRPYRQVPDPRDFGLVILGPGPGDPTDGGDPKIAELRRLTRGLLRQGIPLLAVCLGHQVLADQLGLELVRRDMPNQGVQLDVDLFGRHERVGFYNTFAARCDHTVFADPYGSGTVRVSREPAHGEVHALRGARFASVQFHPESLLTQNGPAILRELVEPLLDPEPALPHPGLPVFLREFLRHPARTGAVAPSSRWLARRAVCTVPERGDPVVVELGPGTGSFTSAIHRRLWGRGQHIAIELNPRFADLLRHRFPDLDVVTGDAADLPKVLADRGLGRADVIVSALPWSVFPGAVQRRLMDAIRESLADGGALTAFAYLHAIWSPPARRFRALLREAFDEVLVGRTVWSNPPPALVYTARRPRERR</sequence>
<dbReference type="SUPFAM" id="SSF52317">
    <property type="entry name" value="Class I glutamine amidotransferase-like"/>
    <property type="match status" value="1"/>
</dbReference>
<dbReference type="PRINTS" id="PR00097">
    <property type="entry name" value="ANTSNTHASEII"/>
</dbReference>
<accession>A0ABS0H8E6</accession>
<dbReference type="Pfam" id="PF00117">
    <property type="entry name" value="GATase"/>
    <property type="match status" value="1"/>
</dbReference>
<evidence type="ECO:0000256" key="7">
    <source>
        <dbReference type="ARBA" id="ARBA00047683"/>
    </source>
</evidence>
<dbReference type="PANTHER" id="PTHR11236:SF49">
    <property type="entry name" value="ANTHRANILATE SYNTHASE COMPONENT 1"/>
    <property type="match status" value="1"/>
</dbReference>
<organism evidence="9 10">
    <name type="scientific">Plantactinospora alkalitolerans</name>
    <dbReference type="NCBI Taxonomy" id="2789879"/>
    <lineage>
        <taxon>Bacteria</taxon>
        <taxon>Bacillati</taxon>
        <taxon>Actinomycetota</taxon>
        <taxon>Actinomycetes</taxon>
        <taxon>Micromonosporales</taxon>
        <taxon>Micromonosporaceae</taxon>
        <taxon>Plantactinospora</taxon>
    </lineage>
</organism>
<dbReference type="CDD" id="cd01743">
    <property type="entry name" value="GATase1_Anthranilate_Synthase"/>
    <property type="match status" value="1"/>
</dbReference>
<dbReference type="InterPro" id="IPR005801">
    <property type="entry name" value="ADC_synthase"/>
</dbReference>
<dbReference type="InterPro" id="IPR017926">
    <property type="entry name" value="GATASE"/>
</dbReference>
<dbReference type="Gene3D" id="3.40.50.880">
    <property type="match status" value="1"/>
</dbReference>
<feature type="domain" description="Ribosomal RNA adenine methylase transferase N-terminal" evidence="8">
    <location>
        <begin position="682"/>
        <end position="825"/>
    </location>
</feature>
<dbReference type="InterPro" id="IPR019999">
    <property type="entry name" value="Anth_synth_I-like"/>
</dbReference>
<dbReference type="EMBL" id="JADPUN010000345">
    <property type="protein sequence ID" value="MBF9134453.1"/>
    <property type="molecule type" value="Genomic_DNA"/>
</dbReference>
<evidence type="ECO:0000256" key="1">
    <source>
        <dbReference type="ARBA" id="ARBA00012266"/>
    </source>
</evidence>
<dbReference type="Gene3D" id="3.60.120.10">
    <property type="entry name" value="Anthranilate synthase"/>
    <property type="match status" value="1"/>
</dbReference>
<dbReference type="InterPro" id="IPR029063">
    <property type="entry name" value="SAM-dependent_MTases_sf"/>
</dbReference>
<dbReference type="InterPro" id="IPR015890">
    <property type="entry name" value="Chorismate_C"/>
</dbReference>
<protein>
    <recommendedName>
        <fullName evidence="1">anthranilate synthase</fullName>
        <ecNumber evidence="1">4.1.3.27</ecNumber>
    </recommendedName>
</protein>
<dbReference type="PROSITE" id="PS51273">
    <property type="entry name" value="GATASE_TYPE_1"/>
    <property type="match status" value="1"/>
</dbReference>
<dbReference type="InterPro" id="IPR029062">
    <property type="entry name" value="Class_I_gatase-like"/>
</dbReference>
<evidence type="ECO:0000256" key="2">
    <source>
        <dbReference type="ARBA" id="ARBA00022603"/>
    </source>
</evidence>
<keyword evidence="3" id="KW-0808">Transferase</keyword>
<comment type="catalytic activity">
    <reaction evidence="7">
        <text>chorismate + L-glutamine = anthranilate + pyruvate + L-glutamate + H(+)</text>
        <dbReference type="Rhea" id="RHEA:21732"/>
        <dbReference type="ChEBI" id="CHEBI:15361"/>
        <dbReference type="ChEBI" id="CHEBI:15378"/>
        <dbReference type="ChEBI" id="CHEBI:16567"/>
        <dbReference type="ChEBI" id="CHEBI:29748"/>
        <dbReference type="ChEBI" id="CHEBI:29985"/>
        <dbReference type="ChEBI" id="CHEBI:58359"/>
        <dbReference type="EC" id="4.1.3.27"/>
    </reaction>
</comment>